<comment type="subcellular location">
    <subcellularLocation>
        <location evidence="1">Cell membrane</location>
        <topology evidence="1">Multi-pass membrane protein</topology>
    </subcellularLocation>
</comment>
<evidence type="ECO:0000313" key="9">
    <source>
        <dbReference type="EMBL" id="NYT84833.1"/>
    </source>
</evidence>
<dbReference type="InterPro" id="IPR011701">
    <property type="entry name" value="MFS"/>
</dbReference>
<evidence type="ECO:0000313" key="10">
    <source>
        <dbReference type="Proteomes" id="UP000554144"/>
    </source>
</evidence>
<dbReference type="Pfam" id="PF07690">
    <property type="entry name" value="MFS_1"/>
    <property type="match status" value="2"/>
</dbReference>
<sequence>MNTQTVAMQVEPADHPRPVLLLLNIGHALDHLFLLIFATAVGTIATEFHFSRWEDLMPYSVGAFFLFGLGSVPSGRLGDLWGRRQMMLVFFFGLGLAALFTAFAQGPWHLAMGLALIGAFASIYHPVGIPMLVQRTKRPGVAIGVNGLAGNLGVAGAALLTGLLVQYWGWRVAFIVPGLISMACGLAFALLCEPQGAAPGRSRKPPQVVLPPRQLARALVVMTVAAITGSLLFNFTTNGNTQFLTERFDGLINDPASIGMLLALIYALASLTQVVVGHLIDKVSLKRLYLGMVLAQIPWLILAATASGWWVFIALLGAMVCIFGAIPFTDAMIVKYVDDSMRSRVAGMRLAVSFGVSSLAVWLLGPIVKASSFSSLFLIMAGISICTMAIVLLLPSDRVLKS</sequence>
<evidence type="ECO:0000256" key="3">
    <source>
        <dbReference type="ARBA" id="ARBA00022475"/>
    </source>
</evidence>
<dbReference type="SUPFAM" id="SSF103473">
    <property type="entry name" value="MFS general substrate transporter"/>
    <property type="match status" value="1"/>
</dbReference>
<dbReference type="PANTHER" id="PTHR23517">
    <property type="entry name" value="RESISTANCE PROTEIN MDTM, PUTATIVE-RELATED-RELATED"/>
    <property type="match status" value="1"/>
</dbReference>
<proteinExistence type="predicted"/>
<keyword evidence="10" id="KW-1185">Reference proteome</keyword>
<feature type="transmembrane region" description="Helical" evidence="7">
    <location>
        <begin position="373"/>
        <end position="394"/>
    </location>
</feature>
<dbReference type="InterPro" id="IPR050171">
    <property type="entry name" value="MFS_Transporters"/>
</dbReference>
<organism evidence="9 10">
    <name type="scientific">Pollutimonas harenae</name>
    <dbReference type="NCBI Taxonomy" id="657015"/>
    <lineage>
        <taxon>Bacteria</taxon>
        <taxon>Pseudomonadati</taxon>
        <taxon>Pseudomonadota</taxon>
        <taxon>Betaproteobacteria</taxon>
        <taxon>Burkholderiales</taxon>
        <taxon>Alcaligenaceae</taxon>
        <taxon>Pollutimonas</taxon>
    </lineage>
</organism>
<dbReference type="PANTHER" id="PTHR23517:SF2">
    <property type="entry name" value="MULTIDRUG RESISTANCE PROTEIN MDTH"/>
    <property type="match status" value="1"/>
</dbReference>
<evidence type="ECO:0000256" key="5">
    <source>
        <dbReference type="ARBA" id="ARBA00022989"/>
    </source>
</evidence>
<feature type="transmembrane region" description="Helical" evidence="7">
    <location>
        <begin position="174"/>
        <end position="194"/>
    </location>
</feature>
<dbReference type="Gene3D" id="1.20.1250.20">
    <property type="entry name" value="MFS general substrate transporter like domains"/>
    <property type="match status" value="2"/>
</dbReference>
<evidence type="ECO:0000256" key="7">
    <source>
        <dbReference type="SAM" id="Phobius"/>
    </source>
</evidence>
<feature type="transmembrane region" description="Helical" evidence="7">
    <location>
        <begin position="110"/>
        <end position="133"/>
    </location>
</feature>
<name>A0A853H2N6_9BURK</name>
<keyword evidence="6 7" id="KW-0472">Membrane</keyword>
<evidence type="ECO:0000256" key="1">
    <source>
        <dbReference type="ARBA" id="ARBA00004651"/>
    </source>
</evidence>
<feature type="transmembrane region" description="Helical" evidence="7">
    <location>
        <begin position="215"/>
        <end position="236"/>
    </location>
</feature>
<accession>A0A853H2N6</accession>
<evidence type="ECO:0000256" key="4">
    <source>
        <dbReference type="ARBA" id="ARBA00022692"/>
    </source>
</evidence>
<evidence type="ECO:0000259" key="8">
    <source>
        <dbReference type="PROSITE" id="PS50850"/>
    </source>
</evidence>
<dbReference type="OrthoDB" id="8524807at2"/>
<dbReference type="RefSeq" id="WP_130037883.1">
    <property type="nucleotide sequence ID" value="NZ_JACCEV010000001.1"/>
</dbReference>
<dbReference type="EMBL" id="JACCEV010000001">
    <property type="protein sequence ID" value="NYT84833.1"/>
    <property type="molecule type" value="Genomic_DNA"/>
</dbReference>
<keyword evidence="5 7" id="KW-1133">Transmembrane helix</keyword>
<dbReference type="InterPro" id="IPR020846">
    <property type="entry name" value="MFS_dom"/>
</dbReference>
<dbReference type="Proteomes" id="UP000554144">
    <property type="component" value="Unassembled WGS sequence"/>
</dbReference>
<dbReference type="GO" id="GO:0005886">
    <property type="term" value="C:plasma membrane"/>
    <property type="evidence" value="ECO:0007669"/>
    <property type="project" value="UniProtKB-SubCell"/>
</dbReference>
<feature type="transmembrane region" description="Helical" evidence="7">
    <location>
        <begin position="256"/>
        <end position="276"/>
    </location>
</feature>
<keyword evidence="2" id="KW-0813">Transport</keyword>
<dbReference type="AlphaFoldDB" id="A0A853H2N6"/>
<evidence type="ECO:0000256" key="6">
    <source>
        <dbReference type="ARBA" id="ARBA00023136"/>
    </source>
</evidence>
<keyword evidence="3" id="KW-1003">Cell membrane</keyword>
<feature type="transmembrane region" description="Helical" evidence="7">
    <location>
        <begin position="346"/>
        <end position="367"/>
    </location>
</feature>
<reference evidence="9 10" key="1">
    <citation type="submission" date="2020-07" db="EMBL/GenBank/DDBJ databases">
        <title>Taxonomic revisions and descriptions of new bacterial species based on genomic comparisons in the high-G+C-content subgroup of the family Alcaligenaceae.</title>
        <authorList>
            <person name="Szabo A."/>
            <person name="Felfoldi T."/>
        </authorList>
    </citation>
    <scope>NUCLEOTIDE SEQUENCE [LARGE SCALE GENOMIC DNA]</scope>
    <source>
        <strain evidence="9 10">DSM 25667</strain>
    </source>
</reference>
<feature type="transmembrane region" description="Helical" evidence="7">
    <location>
        <begin position="21"/>
        <end position="44"/>
    </location>
</feature>
<feature type="transmembrane region" description="Helical" evidence="7">
    <location>
        <begin position="312"/>
        <end position="334"/>
    </location>
</feature>
<protein>
    <submittedName>
        <fullName evidence="9">MFS transporter</fullName>
    </submittedName>
</protein>
<dbReference type="GO" id="GO:0022857">
    <property type="term" value="F:transmembrane transporter activity"/>
    <property type="evidence" value="ECO:0007669"/>
    <property type="project" value="InterPro"/>
</dbReference>
<comment type="caution">
    <text evidence="9">The sequence shown here is derived from an EMBL/GenBank/DDBJ whole genome shotgun (WGS) entry which is preliminary data.</text>
</comment>
<evidence type="ECO:0000256" key="2">
    <source>
        <dbReference type="ARBA" id="ARBA00022448"/>
    </source>
</evidence>
<feature type="transmembrane region" description="Helical" evidence="7">
    <location>
        <begin position="86"/>
        <end position="104"/>
    </location>
</feature>
<feature type="transmembrane region" description="Helical" evidence="7">
    <location>
        <begin position="288"/>
        <end position="306"/>
    </location>
</feature>
<feature type="domain" description="Major facilitator superfamily (MFS) profile" evidence="8">
    <location>
        <begin position="19"/>
        <end position="399"/>
    </location>
</feature>
<feature type="transmembrane region" description="Helical" evidence="7">
    <location>
        <begin position="56"/>
        <end position="74"/>
    </location>
</feature>
<dbReference type="InterPro" id="IPR036259">
    <property type="entry name" value="MFS_trans_sf"/>
</dbReference>
<gene>
    <name evidence="9" type="ORF">H0A62_04380</name>
</gene>
<dbReference type="PROSITE" id="PS50850">
    <property type="entry name" value="MFS"/>
    <property type="match status" value="1"/>
</dbReference>
<feature type="transmembrane region" description="Helical" evidence="7">
    <location>
        <begin position="145"/>
        <end position="168"/>
    </location>
</feature>
<keyword evidence="4 7" id="KW-0812">Transmembrane</keyword>